<dbReference type="Pfam" id="PF08241">
    <property type="entry name" value="Methyltransf_11"/>
    <property type="match status" value="1"/>
</dbReference>
<keyword evidence="2" id="KW-0489">Methyltransferase</keyword>
<dbReference type="SUPFAM" id="SSF53335">
    <property type="entry name" value="S-adenosyl-L-methionine-dependent methyltransferases"/>
    <property type="match status" value="1"/>
</dbReference>
<proteinExistence type="predicted"/>
<dbReference type="Proteomes" id="UP000008037">
    <property type="component" value="Chromosome"/>
</dbReference>
<dbReference type="InterPro" id="IPR013216">
    <property type="entry name" value="Methyltransf_11"/>
</dbReference>
<dbReference type="BioCyc" id="CNIT1237085:G1324-595-MONOMER"/>
<organism evidence="2 3">
    <name type="scientific">Nitrososphaera gargensis (strain Ga9.2)</name>
    <dbReference type="NCBI Taxonomy" id="1237085"/>
    <lineage>
        <taxon>Archaea</taxon>
        <taxon>Nitrososphaerota</taxon>
        <taxon>Nitrososphaeria</taxon>
        <taxon>Nitrososphaerales</taxon>
        <taxon>Nitrososphaeraceae</taxon>
        <taxon>Nitrososphaera</taxon>
    </lineage>
</organism>
<keyword evidence="3" id="KW-1185">Reference proteome</keyword>
<dbReference type="AlphaFoldDB" id="K0ICZ9"/>
<dbReference type="GO" id="GO:0032259">
    <property type="term" value="P:methylation"/>
    <property type="evidence" value="ECO:0007669"/>
    <property type="project" value="UniProtKB-KW"/>
</dbReference>
<dbReference type="GO" id="GO:0008757">
    <property type="term" value="F:S-adenosylmethionine-dependent methyltransferase activity"/>
    <property type="evidence" value="ECO:0007669"/>
    <property type="project" value="InterPro"/>
</dbReference>
<dbReference type="InterPro" id="IPR029063">
    <property type="entry name" value="SAM-dependent_MTases_sf"/>
</dbReference>
<dbReference type="Gene3D" id="3.40.50.150">
    <property type="entry name" value="Vaccinia Virus protein VP39"/>
    <property type="match status" value="1"/>
</dbReference>
<evidence type="ECO:0000313" key="3">
    <source>
        <dbReference type="Proteomes" id="UP000008037"/>
    </source>
</evidence>
<evidence type="ECO:0000313" key="2">
    <source>
        <dbReference type="EMBL" id="AFU57540.1"/>
    </source>
</evidence>
<reference evidence="2 3" key="1">
    <citation type="journal article" date="2012" name="Environ. Microbiol.">
        <title>The genome of the ammonia-oxidizing Candidatus Nitrososphaera gargensis: insights into metabolic versatility and environmental adaptations.</title>
        <authorList>
            <person name="Spang A."/>
            <person name="Poehlein A."/>
            <person name="Offre P."/>
            <person name="Zumbragel S."/>
            <person name="Haider S."/>
            <person name="Rychlik N."/>
            <person name="Nowka B."/>
            <person name="Schmeisser C."/>
            <person name="Lebedeva E.V."/>
            <person name="Rattei T."/>
            <person name="Bohm C."/>
            <person name="Schmid M."/>
            <person name="Galushko A."/>
            <person name="Hatzenpichler R."/>
            <person name="Weinmaier T."/>
            <person name="Daniel R."/>
            <person name="Schleper C."/>
            <person name="Spieck E."/>
            <person name="Streit W."/>
            <person name="Wagner M."/>
        </authorList>
    </citation>
    <scope>NUCLEOTIDE SEQUENCE [LARGE SCALE GENOMIC DNA]</scope>
    <source>
        <strain evidence="3">Ga9.2</strain>
    </source>
</reference>
<dbReference type="InParanoid" id="K0ICZ9"/>
<evidence type="ECO:0000259" key="1">
    <source>
        <dbReference type="Pfam" id="PF08241"/>
    </source>
</evidence>
<gene>
    <name evidence="2" type="ordered locus">Ngar_c05970</name>
</gene>
<sequence length="243" mass="28397">MSAEDSTAHIYDYLYHRTHFARCMYRNFAKTINRHTKGGRILELGCGVAYLSGILSADTTLDRYCMDFAYNMLKKAKTRCSQCVQADMEYLPYSDKSFDAVFVSSALHHFPYLENVVKETQRILKPNGHLFIQEPNDHHLHFTKPLAIMHECLRKLGVRQYPDVSKLEVKPSEHHAPLPIDMVVASLQNNGFSIVNQKYLYYSSYLFSVFDNRLVHWLSRIPDKYYVNKLHDGYLFMIIGRRQ</sequence>
<accession>K0ICZ9</accession>
<dbReference type="STRING" id="1237085.Ngar_c05970"/>
<dbReference type="HOGENOM" id="CLU_1140596_0_0_2"/>
<keyword evidence="2" id="KW-0808">Transferase</keyword>
<name>K0ICZ9_NITGG</name>
<dbReference type="PANTHER" id="PTHR43861:SF1">
    <property type="entry name" value="TRANS-ACONITATE 2-METHYLTRANSFERASE"/>
    <property type="match status" value="1"/>
</dbReference>
<dbReference type="EMBL" id="CP002408">
    <property type="protein sequence ID" value="AFU57540.1"/>
    <property type="molecule type" value="Genomic_DNA"/>
</dbReference>
<dbReference type="KEGG" id="nga:Ngar_c05970"/>
<feature type="domain" description="Methyltransferase type 11" evidence="1">
    <location>
        <begin position="42"/>
        <end position="132"/>
    </location>
</feature>
<dbReference type="CDD" id="cd02440">
    <property type="entry name" value="AdoMet_MTases"/>
    <property type="match status" value="1"/>
</dbReference>
<protein>
    <submittedName>
        <fullName evidence="2">Putative methyltransferase</fullName>
    </submittedName>
</protein>
<dbReference type="PANTHER" id="PTHR43861">
    <property type="entry name" value="TRANS-ACONITATE 2-METHYLTRANSFERASE-RELATED"/>
    <property type="match status" value="1"/>
</dbReference>